<evidence type="ECO:0000256" key="4">
    <source>
        <dbReference type="SAM" id="Coils"/>
    </source>
</evidence>
<dbReference type="AlphaFoldDB" id="Q0G216"/>
<dbReference type="eggNOG" id="COG1510">
    <property type="taxonomic scope" value="Bacteria"/>
</dbReference>
<dbReference type="InterPro" id="IPR036388">
    <property type="entry name" value="WH-like_DNA-bd_sf"/>
</dbReference>
<dbReference type="GO" id="GO:0003700">
    <property type="term" value="F:DNA-binding transcription factor activity"/>
    <property type="evidence" value="ECO:0007669"/>
    <property type="project" value="InterPro"/>
</dbReference>
<protein>
    <recommendedName>
        <fullName evidence="5">HTH marR-type domain-containing protein</fullName>
    </recommendedName>
</protein>
<dbReference type="PANTHER" id="PTHR38465">
    <property type="entry name" value="HTH-TYPE TRANSCRIPTIONAL REGULATOR MJ1563-RELATED"/>
    <property type="match status" value="1"/>
</dbReference>
<name>Q0G216_9HYPH</name>
<dbReference type="STRING" id="217511.GCA_001463845_02217"/>
<accession>Q0G216</accession>
<evidence type="ECO:0000313" key="6">
    <source>
        <dbReference type="EMBL" id="EAU41382.1"/>
    </source>
</evidence>
<dbReference type="Gene3D" id="1.10.10.10">
    <property type="entry name" value="Winged helix-like DNA-binding domain superfamily/Winged helix DNA-binding domain"/>
    <property type="match status" value="1"/>
</dbReference>
<evidence type="ECO:0000313" key="7">
    <source>
        <dbReference type="Proteomes" id="UP000004310"/>
    </source>
</evidence>
<keyword evidence="4" id="KW-0175">Coiled coil</keyword>
<organism evidence="6 7">
    <name type="scientific">Fulvimarina pelagi HTCC2506</name>
    <dbReference type="NCBI Taxonomy" id="314231"/>
    <lineage>
        <taxon>Bacteria</taxon>
        <taxon>Pseudomonadati</taxon>
        <taxon>Pseudomonadota</taxon>
        <taxon>Alphaproteobacteria</taxon>
        <taxon>Hyphomicrobiales</taxon>
        <taxon>Aurantimonadaceae</taxon>
        <taxon>Fulvimarina</taxon>
    </lineage>
</organism>
<keyword evidence="2" id="KW-0238">DNA-binding</keyword>
<proteinExistence type="predicted"/>
<dbReference type="PANTHER" id="PTHR38465:SF2">
    <property type="entry name" value="HTH-TYPE TRANSCRIPTIONAL REGULATOR MMPR5"/>
    <property type="match status" value="1"/>
</dbReference>
<dbReference type="EMBL" id="AATP01000003">
    <property type="protein sequence ID" value="EAU41382.1"/>
    <property type="molecule type" value="Genomic_DNA"/>
</dbReference>
<keyword evidence="3" id="KW-0804">Transcription</keyword>
<reference evidence="6 7" key="1">
    <citation type="journal article" date="2010" name="J. Bacteriol.">
        <title>Genome sequence of Fulvimarina pelagi HTCC2506T, a Mn(II)-oxidizing alphaproteobacterium possessing an aerobic anoxygenic photosynthetic gene cluster and Xanthorhodopsin.</title>
        <authorList>
            <person name="Kang I."/>
            <person name="Oh H.M."/>
            <person name="Lim S.I."/>
            <person name="Ferriera S."/>
            <person name="Giovannoni S.J."/>
            <person name="Cho J.C."/>
        </authorList>
    </citation>
    <scope>NUCLEOTIDE SEQUENCE [LARGE SCALE GENOMIC DNA]</scope>
    <source>
        <strain evidence="6 7">HTCC2506</strain>
    </source>
</reference>
<dbReference type="GO" id="GO:0003677">
    <property type="term" value="F:DNA binding"/>
    <property type="evidence" value="ECO:0007669"/>
    <property type="project" value="UniProtKB-KW"/>
</dbReference>
<dbReference type="InterPro" id="IPR036390">
    <property type="entry name" value="WH_DNA-bd_sf"/>
</dbReference>
<evidence type="ECO:0000256" key="2">
    <source>
        <dbReference type="ARBA" id="ARBA00023125"/>
    </source>
</evidence>
<comment type="caution">
    <text evidence="6">The sequence shown here is derived from an EMBL/GenBank/DDBJ whole genome shotgun (WGS) entry which is preliminary data.</text>
</comment>
<dbReference type="Pfam" id="PF12802">
    <property type="entry name" value="MarR_2"/>
    <property type="match status" value="1"/>
</dbReference>
<dbReference type="SUPFAM" id="SSF46785">
    <property type="entry name" value="Winged helix' DNA-binding domain"/>
    <property type="match status" value="1"/>
</dbReference>
<dbReference type="Proteomes" id="UP000004310">
    <property type="component" value="Unassembled WGS sequence"/>
</dbReference>
<gene>
    <name evidence="6" type="ORF">FP2506_01405</name>
</gene>
<dbReference type="CDD" id="cd00090">
    <property type="entry name" value="HTH_ARSR"/>
    <property type="match status" value="1"/>
</dbReference>
<dbReference type="InterPro" id="IPR000835">
    <property type="entry name" value="HTH_MarR-typ"/>
</dbReference>
<keyword evidence="7" id="KW-1185">Reference proteome</keyword>
<keyword evidence="1" id="KW-0805">Transcription regulation</keyword>
<feature type="domain" description="HTH marR-type" evidence="5">
    <location>
        <begin position="35"/>
        <end position="91"/>
    </location>
</feature>
<dbReference type="RefSeq" id="WP_007065431.1">
    <property type="nucleotide sequence ID" value="NZ_DS022272.1"/>
</dbReference>
<dbReference type="HOGENOM" id="CLU_120349_1_1_5"/>
<dbReference type="InterPro" id="IPR011991">
    <property type="entry name" value="ArsR-like_HTH"/>
</dbReference>
<evidence type="ECO:0000256" key="1">
    <source>
        <dbReference type="ARBA" id="ARBA00023015"/>
    </source>
</evidence>
<feature type="coiled-coil region" evidence="4">
    <location>
        <begin position="141"/>
        <end position="168"/>
    </location>
</feature>
<evidence type="ECO:0000256" key="3">
    <source>
        <dbReference type="ARBA" id="ARBA00023163"/>
    </source>
</evidence>
<dbReference type="InterPro" id="IPR052362">
    <property type="entry name" value="HTH-GbsR_regulator"/>
</dbReference>
<sequence length="168" mass="18712">MNHTPDPISFHMNQSCAEARERFIERMGEHMEMEGLPRIAGRLFGLLLVDPGTVSFSDLAERLGVSRGSISTNARLLEGKGLIERVAVDGERQDYFRLADRPFVNMVRGIAARMRETMTLIDDGCRDCGGPSVNPGILATRDFFAEAVENLEELAARLAERCGRENEQ</sequence>
<evidence type="ECO:0000259" key="5">
    <source>
        <dbReference type="Pfam" id="PF12802"/>
    </source>
</evidence>